<dbReference type="EMBL" id="BAAAPN010000003">
    <property type="protein sequence ID" value="GAA1745143.1"/>
    <property type="molecule type" value="Genomic_DNA"/>
</dbReference>
<dbReference type="PANTHER" id="PTHR35174">
    <property type="entry name" value="BLL7171 PROTEIN-RELATED"/>
    <property type="match status" value="1"/>
</dbReference>
<keyword evidence="4" id="KW-1185">Reference proteome</keyword>
<sequence length="116" mass="12117">MSQYLLSNITPAGRTLEPSELQSVIGRAIALTQEMQAAGVWVFAMPLADPSSATMVSRRDGRVTLADGPYAETKEYVGGFTVIDVTDLDAAVGWAGKVAEATGLSVEVRPAPSFGG</sequence>
<dbReference type="RefSeq" id="WP_344060912.1">
    <property type="nucleotide sequence ID" value="NZ_BAAAPN010000003.1"/>
</dbReference>
<dbReference type="Gene3D" id="3.30.70.1060">
    <property type="entry name" value="Dimeric alpha+beta barrel"/>
    <property type="match status" value="1"/>
</dbReference>
<dbReference type="SUPFAM" id="SSF54909">
    <property type="entry name" value="Dimeric alpha+beta barrel"/>
    <property type="match status" value="1"/>
</dbReference>
<feature type="domain" description="YCII-related" evidence="2">
    <location>
        <begin position="19"/>
        <end position="102"/>
    </location>
</feature>
<dbReference type="Pfam" id="PF03795">
    <property type="entry name" value="YCII"/>
    <property type="match status" value="1"/>
</dbReference>
<dbReference type="InterPro" id="IPR011008">
    <property type="entry name" value="Dimeric_a/b-barrel"/>
</dbReference>
<evidence type="ECO:0000256" key="1">
    <source>
        <dbReference type="ARBA" id="ARBA00007689"/>
    </source>
</evidence>
<name>A0ABN2K0J1_9MICO</name>
<gene>
    <name evidence="3" type="ORF">GCM10009810_02330</name>
</gene>
<accession>A0ABN2K0J1</accession>
<dbReference type="InterPro" id="IPR005545">
    <property type="entry name" value="YCII"/>
</dbReference>
<dbReference type="PANTHER" id="PTHR35174:SF3">
    <property type="entry name" value="BLL7171 PROTEIN"/>
    <property type="match status" value="1"/>
</dbReference>
<dbReference type="Proteomes" id="UP001501475">
    <property type="component" value="Unassembled WGS sequence"/>
</dbReference>
<protein>
    <submittedName>
        <fullName evidence="3">YciI family protein</fullName>
    </submittedName>
</protein>
<evidence type="ECO:0000313" key="3">
    <source>
        <dbReference type="EMBL" id="GAA1745143.1"/>
    </source>
</evidence>
<comment type="caution">
    <text evidence="3">The sequence shown here is derived from an EMBL/GenBank/DDBJ whole genome shotgun (WGS) entry which is preliminary data.</text>
</comment>
<comment type="similarity">
    <text evidence="1">Belongs to the YciI family.</text>
</comment>
<proteinExistence type="inferred from homology"/>
<evidence type="ECO:0000259" key="2">
    <source>
        <dbReference type="Pfam" id="PF03795"/>
    </source>
</evidence>
<organism evidence="3 4">
    <name type="scientific">Nostocoides vanveenii</name>
    <dbReference type="NCBI Taxonomy" id="330835"/>
    <lineage>
        <taxon>Bacteria</taxon>
        <taxon>Bacillati</taxon>
        <taxon>Actinomycetota</taxon>
        <taxon>Actinomycetes</taxon>
        <taxon>Micrococcales</taxon>
        <taxon>Intrasporangiaceae</taxon>
        <taxon>Nostocoides</taxon>
    </lineage>
</organism>
<evidence type="ECO:0000313" key="4">
    <source>
        <dbReference type="Proteomes" id="UP001501475"/>
    </source>
</evidence>
<reference evidence="3 4" key="1">
    <citation type="journal article" date="2019" name="Int. J. Syst. Evol. Microbiol.">
        <title>The Global Catalogue of Microorganisms (GCM) 10K type strain sequencing project: providing services to taxonomists for standard genome sequencing and annotation.</title>
        <authorList>
            <consortium name="The Broad Institute Genomics Platform"/>
            <consortium name="The Broad Institute Genome Sequencing Center for Infectious Disease"/>
            <person name="Wu L."/>
            <person name="Ma J."/>
        </authorList>
    </citation>
    <scope>NUCLEOTIDE SEQUENCE [LARGE SCALE GENOMIC DNA]</scope>
    <source>
        <strain evidence="3 4">JCM 15591</strain>
    </source>
</reference>